<dbReference type="Proteomes" id="UP001150924">
    <property type="component" value="Unassembled WGS sequence"/>
</dbReference>
<sequence>MGLFDFRCPLSGLSLRACRAVHVALIERAPGEWSPLTLPLVGYYDRGGSVDGFTPDFRTELFVKGFARFVAAKRVDAGDAREELGEFTRRPGIESLLHLFERVNTMSQWGELQFTLDGCRLRQVLYHARAFTALAPLVKPGQAPEYEALEQQLARAPMAPQAREMFEEVIIADDAVRIAASAALSQVTAFSRWLVAHQRRWSPAAETGQFTARDDLGFAREALTKLDGHPKLLPVIEDVLAELEAEDRE</sequence>
<gene>
    <name evidence="1" type="ORF">OV079_09480</name>
</gene>
<name>A0A9X3ELD0_9BACT</name>
<evidence type="ECO:0000313" key="1">
    <source>
        <dbReference type="EMBL" id="MCY1005791.1"/>
    </source>
</evidence>
<keyword evidence="2" id="KW-1185">Reference proteome</keyword>
<dbReference type="AlphaFoldDB" id="A0A9X3ELD0"/>
<accession>A0A9X3ELD0</accession>
<protein>
    <submittedName>
        <fullName evidence="1">Uncharacterized protein</fullName>
    </submittedName>
</protein>
<reference evidence="1" key="1">
    <citation type="submission" date="2022-11" db="EMBL/GenBank/DDBJ databases">
        <title>Minimal conservation of predation-associated metabolite biosynthetic gene clusters underscores biosynthetic potential of Myxococcota including descriptions for ten novel species: Archangium lansinium sp. nov., Myxococcus landrumus sp. nov., Nannocystis bai.</title>
        <authorList>
            <person name="Ahearne A."/>
            <person name="Stevens C."/>
            <person name="Phillips K."/>
        </authorList>
    </citation>
    <scope>NUCLEOTIDE SEQUENCE</scope>
    <source>
        <strain evidence="1">Na p29</strain>
    </source>
</reference>
<comment type="caution">
    <text evidence="1">The sequence shown here is derived from an EMBL/GenBank/DDBJ whole genome shotgun (WGS) entry which is preliminary data.</text>
</comment>
<organism evidence="1 2">
    <name type="scientific">Nannocystis pusilla</name>
    <dbReference type="NCBI Taxonomy" id="889268"/>
    <lineage>
        <taxon>Bacteria</taxon>
        <taxon>Pseudomonadati</taxon>
        <taxon>Myxococcota</taxon>
        <taxon>Polyangia</taxon>
        <taxon>Nannocystales</taxon>
        <taxon>Nannocystaceae</taxon>
        <taxon>Nannocystis</taxon>
    </lineage>
</organism>
<evidence type="ECO:0000313" key="2">
    <source>
        <dbReference type="Proteomes" id="UP001150924"/>
    </source>
</evidence>
<proteinExistence type="predicted"/>
<dbReference type="EMBL" id="JAPNKE010000002">
    <property type="protein sequence ID" value="MCY1005791.1"/>
    <property type="molecule type" value="Genomic_DNA"/>
</dbReference>
<dbReference type="RefSeq" id="WP_267767621.1">
    <property type="nucleotide sequence ID" value="NZ_JAPNKE010000002.1"/>
</dbReference>